<evidence type="ECO:0000313" key="1">
    <source>
        <dbReference type="EMBL" id="ADQ80077.1"/>
    </source>
</evidence>
<organism evidence="1 2">
    <name type="scientific">Paludibacter propionicigenes (strain DSM 17365 / JCM 13257 / WB4)</name>
    <dbReference type="NCBI Taxonomy" id="694427"/>
    <lineage>
        <taxon>Bacteria</taxon>
        <taxon>Pseudomonadati</taxon>
        <taxon>Bacteroidota</taxon>
        <taxon>Bacteroidia</taxon>
        <taxon>Bacteroidales</taxon>
        <taxon>Paludibacteraceae</taxon>
        <taxon>Paludibacter</taxon>
    </lineage>
</organism>
<dbReference type="AlphaFoldDB" id="E4T5T3"/>
<accession>E4T5T3</accession>
<protein>
    <submittedName>
        <fullName evidence="1">Uncharacterized protein</fullName>
    </submittedName>
</protein>
<keyword evidence="2" id="KW-1185">Reference proteome</keyword>
<proteinExistence type="predicted"/>
<reference key="1">
    <citation type="submission" date="2010-11" db="EMBL/GenBank/DDBJ databases">
        <title>The complete genome of Paludibacter propionicigenes DSM 17365.</title>
        <authorList>
            <consortium name="US DOE Joint Genome Institute (JGI-PGF)"/>
            <person name="Lucas S."/>
            <person name="Copeland A."/>
            <person name="Lapidus A."/>
            <person name="Bruce D."/>
            <person name="Goodwin L."/>
            <person name="Pitluck S."/>
            <person name="Kyrpides N."/>
            <person name="Mavromatis K."/>
            <person name="Ivanova N."/>
            <person name="Munk A.C."/>
            <person name="Brettin T."/>
            <person name="Detter J.C."/>
            <person name="Han C."/>
            <person name="Tapia R."/>
            <person name="Land M."/>
            <person name="Hauser L."/>
            <person name="Markowitz V."/>
            <person name="Cheng J.-F."/>
            <person name="Hugenholtz P."/>
            <person name="Woyke T."/>
            <person name="Wu D."/>
            <person name="Gronow S."/>
            <person name="Wellnitz S."/>
            <person name="Brambilla E."/>
            <person name="Klenk H.-P."/>
            <person name="Eisen J.A."/>
        </authorList>
    </citation>
    <scope>NUCLEOTIDE SEQUENCE</scope>
    <source>
        <strain>WB4</strain>
    </source>
</reference>
<dbReference type="EMBL" id="CP002345">
    <property type="protein sequence ID" value="ADQ80077.1"/>
    <property type="molecule type" value="Genomic_DNA"/>
</dbReference>
<dbReference type="RefSeq" id="WP_013445446.1">
    <property type="nucleotide sequence ID" value="NC_014734.1"/>
</dbReference>
<reference evidence="1 2" key="2">
    <citation type="journal article" date="2011" name="Stand. Genomic Sci.">
        <title>Complete genome sequence of Paludibacter propionicigenes type strain (WB4).</title>
        <authorList>
            <person name="Gronow S."/>
            <person name="Munk C."/>
            <person name="Lapidus A."/>
            <person name="Nolan M."/>
            <person name="Lucas S."/>
            <person name="Hammon N."/>
            <person name="Deshpande S."/>
            <person name="Cheng J.F."/>
            <person name="Tapia R."/>
            <person name="Han C."/>
            <person name="Goodwin L."/>
            <person name="Pitluck S."/>
            <person name="Liolios K."/>
            <person name="Ivanova N."/>
            <person name="Mavromatis K."/>
            <person name="Mikhailova N."/>
            <person name="Pati A."/>
            <person name="Chen A."/>
            <person name="Palaniappan K."/>
            <person name="Land M."/>
            <person name="Hauser L."/>
            <person name="Chang Y.J."/>
            <person name="Jeffries C.D."/>
            <person name="Brambilla E."/>
            <person name="Rohde M."/>
            <person name="Goker M."/>
            <person name="Detter J.C."/>
            <person name="Woyke T."/>
            <person name="Bristow J."/>
            <person name="Eisen J.A."/>
            <person name="Markowitz V."/>
            <person name="Hugenholtz P."/>
            <person name="Kyrpides N.C."/>
            <person name="Klenk H.P."/>
        </authorList>
    </citation>
    <scope>NUCLEOTIDE SEQUENCE [LARGE SCALE GENOMIC DNA]</scope>
    <source>
        <strain evidence="2">DSM 17365 / JCM 13257 / WB4</strain>
    </source>
</reference>
<dbReference type="STRING" id="694427.Palpr_1938"/>
<name>E4T5T3_PALPW</name>
<evidence type="ECO:0000313" key="2">
    <source>
        <dbReference type="Proteomes" id="UP000008718"/>
    </source>
</evidence>
<dbReference type="OrthoDB" id="8480302at2"/>
<gene>
    <name evidence="1" type="ordered locus">Palpr_1938</name>
</gene>
<dbReference type="HOGENOM" id="CLU_182121_0_0_10"/>
<sequence length="95" mass="10950">MAELVTIRTFSQSIDFEMAKSYLESCGIDCFGKNEIINRAYIDLVDGGIQLQVPDNQVDNAIKLLFEKGYLKAEDFEPTSEMKWMGKILNFFKRK</sequence>
<dbReference type="eggNOG" id="ENOG5032HVY">
    <property type="taxonomic scope" value="Bacteria"/>
</dbReference>
<dbReference type="KEGG" id="ppn:Palpr_1938"/>
<dbReference type="Proteomes" id="UP000008718">
    <property type="component" value="Chromosome"/>
</dbReference>